<dbReference type="AlphaFoldDB" id="A0A9D1EU52"/>
<name>A0A9D1EU52_9FIRM</name>
<dbReference type="GO" id="GO:0008270">
    <property type="term" value="F:zinc ion binding"/>
    <property type="evidence" value="ECO:0007669"/>
    <property type="project" value="InterPro"/>
</dbReference>
<dbReference type="GO" id="GO:0003677">
    <property type="term" value="F:DNA binding"/>
    <property type="evidence" value="ECO:0007669"/>
    <property type="project" value="InterPro"/>
</dbReference>
<dbReference type="SUPFAM" id="SSF57783">
    <property type="entry name" value="Zinc beta-ribbon"/>
    <property type="match status" value="1"/>
</dbReference>
<dbReference type="InterPro" id="IPR036977">
    <property type="entry name" value="DNA_primase_Znf_CHC2"/>
</dbReference>
<feature type="domain" description="Zinc finger CHC2-type" evidence="1">
    <location>
        <begin position="15"/>
        <end position="88"/>
    </location>
</feature>
<protein>
    <recommendedName>
        <fullName evidence="1">Zinc finger CHC2-type domain-containing protein</fullName>
    </recommendedName>
</protein>
<reference evidence="2" key="1">
    <citation type="submission" date="2020-10" db="EMBL/GenBank/DDBJ databases">
        <authorList>
            <person name="Gilroy R."/>
        </authorList>
    </citation>
    <scope>NUCLEOTIDE SEQUENCE</scope>
    <source>
        <strain evidence="2">CHK190-19873</strain>
    </source>
</reference>
<reference evidence="2" key="2">
    <citation type="journal article" date="2021" name="PeerJ">
        <title>Extensive microbial diversity within the chicken gut microbiome revealed by metagenomics and culture.</title>
        <authorList>
            <person name="Gilroy R."/>
            <person name="Ravi A."/>
            <person name="Getino M."/>
            <person name="Pursley I."/>
            <person name="Horton D.L."/>
            <person name="Alikhan N.F."/>
            <person name="Baker D."/>
            <person name="Gharbi K."/>
            <person name="Hall N."/>
            <person name="Watson M."/>
            <person name="Adriaenssens E.M."/>
            <person name="Foster-Nyarko E."/>
            <person name="Jarju S."/>
            <person name="Secka A."/>
            <person name="Antonio M."/>
            <person name="Oren A."/>
            <person name="Chaudhuri R.R."/>
            <person name="La Ragione R."/>
            <person name="Hildebrand F."/>
            <person name="Pallen M.J."/>
        </authorList>
    </citation>
    <scope>NUCLEOTIDE SEQUENCE</scope>
    <source>
        <strain evidence="2">CHK190-19873</strain>
    </source>
</reference>
<proteinExistence type="predicted"/>
<dbReference type="InterPro" id="IPR002694">
    <property type="entry name" value="Znf_CHC2"/>
</dbReference>
<evidence type="ECO:0000259" key="1">
    <source>
        <dbReference type="Pfam" id="PF01807"/>
    </source>
</evidence>
<evidence type="ECO:0000313" key="3">
    <source>
        <dbReference type="Proteomes" id="UP000823935"/>
    </source>
</evidence>
<dbReference type="Pfam" id="PF01807">
    <property type="entry name" value="Zn_ribbon_DnaG"/>
    <property type="match status" value="1"/>
</dbReference>
<accession>A0A9D1EU52</accession>
<dbReference type="GO" id="GO:0006260">
    <property type="term" value="P:DNA replication"/>
    <property type="evidence" value="ECO:0007669"/>
    <property type="project" value="InterPro"/>
</dbReference>
<sequence length="265" mass="31258">MKSTVIPKQKPISKEKVKEVLDIMDVAHAFSGEINERPRQPLILCPFHNDRHLGSCRVYRDANTFYCESCQTGGDVLKLASGYMEIPLSDMNELLEAIVSTFGIFRESVEVDSNRRPSIHKKDLLSAEEYQLLNAGKEYFEIPVEFDTFEFEDDCIEYWPVRYQKIYFRNLALKDPQEHDWVICAITRTRWFESKKYIAECYRDNRMDQCSFTIELVKLWEDLLYKAVLNKRTYHEEMAARKRDLKEMLAEEGIWPIEEKILKGA</sequence>
<comment type="caution">
    <text evidence="2">The sequence shown here is derived from an EMBL/GenBank/DDBJ whole genome shotgun (WGS) entry which is preliminary data.</text>
</comment>
<dbReference type="Proteomes" id="UP000823935">
    <property type="component" value="Unassembled WGS sequence"/>
</dbReference>
<gene>
    <name evidence="2" type="ORF">IAB44_11340</name>
</gene>
<organism evidence="2 3">
    <name type="scientific">Candidatus Limivivens intestinipullorum</name>
    <dbReference type="NCBI Taxonomy" id="2840858"/>
    <lineage>
        <taxon>Bacteria</taxon>
        <taxon>Bacillati</taxon>
        <taxon>Bacillota</taxon>
        <taxon>Clostridia</taxon>
        <taxon>Lachnospirales</taxon>
        <taxon>Lachnospiraceae</taxon>
        <taxon>Lachnospiraceae incertae sedis</taxon>
        <taxon>Candidatus Limivivens</taxon>
    </lineage>
</organism>
<dbReference type="GO" id="GO:0003899">
    <property type="term" value="F:DNA-directed RNA polymerase activity"/>
    <property type="evidence" value="ECO:0007669"/>
    <property type="project" value="InterPro"/>
</dbReference>
<dbReference type="Gene3D" id="3.90.580.10">
    <property type="entry name" value="Zinc finger, CHC2-type domain"/>
    <property type="match status" value="1"/>
</dbReference>
<dbReference type="EMBL" id="DVIQ01000070">
    <property type="protein sequence ID" value="HIS32122.1"/>
    <property type="molecule type" value="Genomic_DNA"/>
</dbReference>
<evidence type="ECO:0000313" key="2">
    <source>
        <dbReference type="EMBL" id="HIS32122.1"/>
    </source>
</evidence>